<gene>
    <name evidence="1" type="ORF">COS61_02435</name>
</gene>
<name>A0A2M7B5D1_9BACT</name>
<dbReference type="EMBL" id="PEVJ01000059">
    <property type="protein sequence ID" value="PIU98252.1"/>
    <property type="molecule type" value="Genomic_DNA"/>
</dbReference>
<sequence>MIVKKTGKIGIVAFAFGAPKNILSNLWIAIFAEKWAKRLRTEIYTQRDVSIEIGFGIKAEYIAEEPGSPPSTLRMARGAVLWAENRGFNEILVVAANPHVWRCKRDLEYVIRERKANIKVSICEYNSMTSEYWWYCQDSVQPRTRSRSNWRRREWVLERLPMWAYSFLASRV</sequence>
<evidence type="ECO:0000313" key="2">
    <source>
        <dbReference type="Proteomes" id="UP000228949"/>
    </source>
</evidence>
<protein>
    <submittedName>
        <fullName evidence="1">Uncharacterized protein</fullName>
    </submittedName>
</protein>
<comment type="caution">
    <text evidence="1">The sequence shown here is derived from an EMBL/GenBank/DDBJ whole genome shotgun (WGS) entry which is preliminary data.</text>
</comment>
<evidence type="ECO:0000313" key="1">
    <source>
        <dbReference type="EMBL" id="PIU98252.1"/>
    </source>
</evidence>
<dbReference type="Proteomes" id="UP000228949">
    <property type="component" value="Unassembled WGS sequence"/>
</dbReference>
<reference evidence="2" key="1">
    <citation type="submission" date="2017-09" db="EMBL/GenBank/DDBJ databases">
        <title>Depth-based differentiation of microbial function through sediment-hosted aquifers and enrichment of novel symbionts in the deep terrestrial subsurface.</title>
        <authorList>
            <person name="Probst A.J."/>
            <person name="Ladd B."/>
            <person name="Jarett J.K."/>
            <person name="Geller-Mcgrath D.E."/>
            <person name="Sieber C.M.K."/>
            <person name="Emerson J.B."/>
            <person name="Anantharaman K."/>
            <person name="Thomas B.C."/>
            <person name="Malmstrom R."/>
            <person name="Stieglmeier M."/>
            <person name="Klingl A."/>
            <person name="Woyke T."/>
            <person name="Ryan C.M."/>
            <person name="Banfield J.F."/>
        </authorList>
    </citation>
    <scope>NUCLEOTIDE SEQUENCE [LARGE SCALE GENOMIC DNA]</scope>
</reference>
<accession>A0A2M7B5D1</accession>
<dbReference type="AlphaFoldDB" id="A0A2M7B5D1"/>
<proteinExistence type="predicted"/>
<organism evidence="1 2">
    <name type="scientific">Candidatus Wolfebacteria bacterium CG03_land_8_20_14_0_80_40_12</name>
    <dbReference type="NCBI Taxonomy" id="1975069"/>
    <lineage>
        <taxon>Bacteria</taxon>
        <taxon>Candidatus Wolfeibacteriota</taxon>
    </lineage>
</organism>